<evidence type="ECO:0000313" key="1">
    <source>
        <dbReference type="EMBL" id="CDQ88962.1"/>
    </source>
</evidence>
<gene>
    <name evidence="1" type="ORF">GSONMT00063418001</name>
</gene>
<name>A0A060YBQ5_ONCMY</name>
<reference evidence="1" key="1">
    <citation type="journal article" date="2014" name="Nat. Commun.">
        <title>The rainbow trout genome provides novel insights into evolution after whole-genome duplication in vertebrates.</title>
        <authorList>
            <person name="Berthelot C."/>
            <person name="Brunet F."/>
            <person name="Chalopin D."/>
            <person name="Juanchich A."/>
            <person name="Bernard M."/>
            <person name="Noel B."/>
            <person name="Bento P."/>
            <person name="Da Silva C."/>
            <person name="Labadie K."/>
            <person name="Alberti A."/>
            <person name="Aury J.M."/>
            <person name="Louis A."/>
            <person name="Dehais P."/>
            <person name="Bardou P."/>
            <person name="Montfort J."/>
            <person name="Klopp C."/>
            <person name="Cabau C."/>
            <person name="Gaspin C."/>
            <person name="Thorgaard G.H."/>
            <person name="Boussaha M."/>
            <person name="Quillet E."/>
            <person name="Guyomard R."/>
            <person name="Galiana D."/>
            <person name="Bobe J."/>
            <person name="Volff J.N."/>
            <person name="Genet C."/>
            <person name="Wincker P."/>
            <person name="Jaillon O."/>
            <person name="Roest Crollius H."/>
            <person name="Guiguen Y."/>
        </authorList>
    </citation>
    <scope>NUCLEOTIDE SEQUENCE [LARGE SCALE GENOMIC DNA]</scope>
</reference>
<sequence length="81" mass="9739">MQLFVDKDTVINAVSASHDTHLLKIDNREDELMTRCNSWMSALMKSVQDEEVKRNRKRISEIHNYIDYVRDQLDEMQHEHH</sequence>
<dbReference type="AlphaFoldDB" id="A0A060YBQ5"/>
<accession>A0A060YBQ5</accession>
<dbReference type="EMBL" id="FR909087">
    <property type="protein sequence ID" value="CDQ88962.1"/>
    <property type="molecule type" value="Genomic_DNA"/>
</dbReference>
<protein>
    <submittedName>
        <fullName evidence="1">Uncharacterized protein</fullName>
    </submittedName>
</protein>
<dbReference type="PaxDb" id="8022-A0A060YBQ5"/>
<organism evidence="1 2">
    <name type="scientific">Oncorhynchus mykiss</name>
    <name type="common">Rainbow trout</name>
    <name type="synonym">Salmo gairdneri</name>
    <dbReference type="NCBI Taxonomy" id="8022"/>
    <lineage>
        <taxon>Eukaryota</taxon>
        <taxon>Metazoa</taxon>
        <taxon>Chordata</taxon>
        <taxon>Craniata</taxon>
        <taxon>Vertebrata</taxon>
        <taxon>Euteleostomi</taxon>
        <taxon>Actinopterygii</taxon>
        <taxon>Neopterygii</taxon>
        <taxon>Teleostei</taxon>
        <taxon>Protacanthopterygii</taxon>
        <taxon>Salmoniformes</taxon>
        <taxon>Salmonidae</taxon>
        <taxon>Salmoninae</taxon>
        <taxon>Oncorhynchus</taxon>
    </lineage>
</organism>
<dbReference type="STRING" id="8022.A0A060YBQ5"/>
<reference evidence="1" key="2">
    <citation type="submission" date="2014-03" db="EMBL/GenBank/DDBJ databases">
        <authorList>
            <person name="Genoscope - CEA"/>
        </authorList>
    </citation>
    <scope>NUCLEOTIDE SEQUENCE</scope>
</reference>
<dbReference type="Proteomes" id="UP000193380">
    <property type="component" value="Unassembled WGS sequence"/>
</dbReference>
<proteinExistence type="predicted"/>
<evidence type="ECO:0000313" key="2">
    <source>
        <dbReference type="Proteomes" id="UP000193380"/>
    </source>
</evidence>